<sequence length="184" mass="21687">MSRQKRHSEFYRQQLDSFLTYSGTTDTESIALWVGCPDCGWIDARLVIGDDSFFINFSDAYPPFLDLVDWITRITKGEDVGPVWVYDEIRDHFFNVNCTEKENVLRFEYARFYFPGVGVFRKSFVKRTELVSAFYLAFKYLMAIDFEAAEERDDSSVWFHFDDDSDDLVKFDLSEIEAYLQDSH</sequence>
<dbReference type="OrthoDB" id="88903at2"/>
<accession>A0A2K2H9E1</accession>
<evidence type="ECO:0000313" key="1">
    <source>
        <dbReference type="EMBL" id="PNU19853.1"/>
    </source>
</evidence>
<protein>
    <submittedName>
        <fullName evidence="1">Uncharacterized protein</fullName>
    </submittedName>
</protein>
<reference evidence="1 2" key="1">
    <citation type="journal article" date="2018" name="Genome Announc.">
        <title>Genome Sequence of Geothermobacter sp. HR-1 Iron Reducer from the Loihi Seamount.</title>
        <authorList>
            <person name="Smith H."/>
            <person name="Abuyen K."/>
            <person name="Tremblay J."/>
            <person name="Savalia P."/>
            <person name="Perez-Rodriguez I."/>
            <person name="Emerson D."/>
            <person name="Tully B."/>
            <person name="Amend J."/>
        </authorList>
    </citation>
    <scope>NUCLEOTIDE SEQUENCE [LARGE SCALE GENOMIC DNA]</scope>
    <source>
        <strain evidence="1 2">HR-1</strain>
    </source>
</reference>
<dbReference type="AlphaFoldDB" id="A0A2K2H9E1"/>
<organism evidence="1 2">
    <name type="scientific">Geothermobacter hydrogeniphilus</name>
    <dbReference type="NCBI Taxonomy" id="1969733"/>
    <lineage>
        <taxon>Bacteria</taxon>
        <taxon>Pseudomonadati</taxon>
        <taxon>Thermodesulfobacteriota</taxon>
        <taxon>Desulfuromonadia</taxon>
        <taxon>Desulfuromonadales</taxon>
        <taxon>Geothermobacteraceae</taxon>
        <taxon>Geothermobacter</taxon>
    </lineage>
</organism>
<comment type="caution">
    <text evidence="1">The sequence shown here is derived from an EMBL/GenBank/DDBJ whole genome shotgun (WGS) entry which is preliminary data.</text>
</comment>
<evidence type="ECO:0000313" key="2">
    <source>
        <dbReference type="Proteomes" id="UP000236340"/>
    </source>
</evidence>
<dbReference type="Proteomes" id="UP000236340">
    <property type="component" value="Unassembled WGS sequence"/>
</dbReference>
<dbReference type="EMBL" id="PPFX01000022">
    <property type="protein sequence ID" value="PNU19853.1"/>
    <property type="molecule type" value="Genomic_DNA"/>
</dbReference>
<gene>
    <name evidence="1" type="ORF">C2E25_10500</name>
</gene>
<dbReference type="RefSeq" id="WP_103115697.1">
    <property type="nucleotide sequence ID" value="NZ_PPFX01000022.1"/>
</dbReference>
<proteinExistence type="predicted"/>
<name>A0A2K2H9E1_9BACT</name>